<dbReference type="EMBL" id="JAABLQ010000001">
    <property type="protein sequence ID" value="NBN78437.1"/>
    <property type="molecule type" value="Genomic_DNA"/>
</dbReference>
<evidence type="ECO:0000313" key="1">
    <source>
        <dbReference type="EMBL" id="NBN78437.1"/>
    </source>
</evidence>
<dbReference type="AlphaFoldDB" id="A0A7X5J8E5"/>
<comment type="caution">
    <text evidence="1">The sequence shown here is derived from an EMBL/GenBank/DDBJ whole genome shotgun (WGS) entry which is preliminary data.</text>
</comment>
<dbReference type="SUPFAM" id="SSF53335">
    <property type="entry name" value="S-adenosyl-L-methionine-dependent methyltransferases"/>
    <property type="match status" value="1"/>
</dbReference>
<evidence type="ECO:0008006" key="3">
    <source>
        <dbReference type="Google" id="ProtNLM"/>
    </source>
</evidence>
<dbReference type="RefSeq" id="WP_161708444.1">
    <property type="nucleotide sequence ID" value="NZ_JAABLQ010000001.1"/>
</dbReference>
<sequence>MFKKPSLTDDIRAFVERTVETLFDGRIRLTRGTGQPNINPMWAKTKDIEFLHYNIKTMGYQLARKLASELPVRTGLTPTHVGLDSKASTQADLETDWAAYWAGRLRIPIFYHRKLWEFVYVLQALHEHGMIAPGRRGLGFGCGEEPIPSLLASEGVDVLVTDLPPDNEAAKVWSKTHEYAATIEKAYRPELVSREAFERHISLRFVDMNAIPDDLSDFDFTWSICALEHLGSLKHGLDFIETALRPLKPGGLAVHTTEFNFMNDQETLDNWVTVLYQRRHFEDLAARLTAQGHKVRPLNFDIGKAPMDQFIDIPPYVNDWPAILTQCWTDGAPHMKLSIDGFASTCFGLIIEKAA</sequence>
<evidence type="ECO:0000313" key="2">
    <source>
        <dbReference type="Proteomes" id="UP000586722"/>
    </source>
</evidence>
<gene>
    <name evidence="1" type="ORF">GWI72_09175</name>
</gene>
<dbReference type="InterPro" id="IPR029063">
    <property type="entry name" value="SAM-dependent_MTases_sf"/>
</dbReference>
<name>A0A7X5J8E5_9HYPH</name>
<accession>A0A7X5J8E5</accession>
<organism evidence="1 2">
    <name type="scientific">Pannonibacter tanglangensis</name>
    <dbReference type="NCBI Taxonomy" id="2750084"/>
    <lineage>
        <taxon>Bacteria</taxon>
        <taxon>Pseudomonadati</taxon>
        <taxon>Pseudomonadota</taxon>
        <taxon>Alphaproteobacteria</taxon>
        <taxon>Hyphomicrobiales</taxon>
        <taxon>Stappiaceae</taxon>
        <taxon>Pannonibacter</taxon>
    </lineage>
</organism>
<proteinExistence type="predicted"/>
<protein>
    <recommendedName>
        <fullName evidence="3">Class I SAM-dependent methyltransferase</fullName>
    </recommendedName>
</protein>
<keyword evidence="2" id="KW-1185">Reference proteome</keyword>
<reference evidence="2" key="1">
    <citation type="submission" date="2020-01" db="EMBL/GenBank/DDBJ databases">
        <authorList>
            <person name="Fang Y."/>
            <person name="Sun R."/>
            <person name="Nie L."/>
            <person name="He J."/>
            <person name="Hao L."/>
            <person name="Wang L."/>
            <person name="Su S."/>
            <person name="Lv E."/>
            <person name="Zhang Z."/>
            <person name="Xie R."/>
            <person name="Liu H."/>
        </authorList>
    </citation>
    <scope>NUCLEOTIDE SEQUENCE [LARGE SCALE GENOMIC DNA]</scope>
    <source>
        <strain evidence="2">XCT-53</strain>
    </source>
</reference>
<dbReference type="Proteomes" id="UP000586722">
    <property type="component" value="Unassembled WGS sequence"/>
</dbReference>
<dbReference type="Gene3D" id="3.40.50.150">
    <property type="entry name" value="Vaccinia Virus protein VP39"/>
    <property type="match status" value="1"/>
</dbReference>